<proteinExistence type="inferred from homology"/>
<evidence type="ECO:0000256" key="2">
    <source>
        <dbReference type="ARBA" id="ARBA00022737"/>
    </source>
</evidence>
<dbReference type="GO" id="GO:0010265">
    <property type="term" value="P:SCF complex assembly"/>
    <property type="evidence" value="ECO:0007669"/>
    <property type="project" value="InterPro"/>
</dbReference>
<protein>
    <recommendedName>
        <fullName evidence="5">TATA-binding protein interacting (TIP20) domain-containing protein</fullName>
    </recommendedName>
</protein>
<keyword evidence="3" id="KW-0833">Ubl conjugation pathway</keyword>
<dbReference type="SUPFAM" id="SSF48371">
    <property type="entry name" value="ARM repeat"/>
    <property type="match status" value="1"/>
</dbReference>
<feature type="region of interest" description="Disordered" evidence="4">
    <location>
        <begin position="332"/>
        <end position="369"/>
    </location>
</feature>
<sequence>MPSQIQTLIDKASDYDKDERFMATSDLCNLLSKDTQAQLDPSLERRICACVLSRLDDSSNDVQSIAVKCLGVLLVQVREDSIFTISDKLITLILTGNAELRDIYSIGLKKLIQSVPDASGVRVAPRLTPRLLGGIEQDKELGIKIECLDCLDALLKRFGTKLALQTSHETVMSKTLSQLSNPSTVVRKKSTAALGTLAVVVNDTLLFRLVETLMTQIKDGASSDKAKAHTLIKAMCQISSTVGYRLGKQLHRIVPIFEQFTDFSAAGFTADGERDEEVEEPDNEDVTNELRESCFNGFSSFVTRCPVEVKSHLSGIVKTSSTFIKFDPNYTYDSDSDSDEEKGSDDDSDMSNDEDDYSDADEEYNTDDDDSSWKVRYAAVNALGAAIASQKDNLSLLWEMNCLDTLLGRFKEREENVRVEVINAFSEFIKFSISSIASAANRAPAVGSNGDVEMMDVDEESKYDSPVYMLSSLQKKTPQIIKACVKLLKVKTKSDRSKTAILALLSTICNAPGGLGEPKAVNAVMGAMDITLSPSASKAIKLDSLLFLQSALKCEKGGHLPSTVQPHVLTILPLVQSAAAEDWYKIIAEAIRVFSLVPALITARDSKDSMSDSPPVDTDTTQKAADIIFASVEPRLKENDIDQEIKETSIVAMGELVTTLGNLLSSDQISTVLSLLLERLGNEITRTAALKTLGKIASSPLKIDISSILSEATEQLAHFLRQNSRSLKLCVLETISSLVQSNNNKMAPSLFDLILTEAAPLITDADLQISHLAVNVSYDVLVSSKDSFKAIKSTTLPPLIVLASSPLLQGLALNSTTKFLEELSIAGSSEVTFSEISAALYAAVDSETRQQAMSNLSKCIAAICAVADSNLQEEVLKDLVVDVNGADKLKRRLGLLTIGALGERVDLSSVPKLGDILLAAFSNEDDQTKAAAAFALGHVSVRAIDVFLPVILDALNNGTSIYLVLSSLKELIVCAISNGLEVESKYVDQIMPHLVTFCEDEAEGVRSMAAECMGCFITMKPKQVLPVLKSLGESKMDGSEKSNLVLWTVATSVRNALGSKNVDLAALTEHMSGFLEYLKSEDFAVRTATLLMVNAAVWYQNTVITAQMEDVVLPALLTLLELKVIRTIDLGPFKHKVDDALPLRKACISIIDSALTRCPGVLPVASILPKLASCLTDESDVVLSCHQLIIKFTKLHPALVAQNVPLFLSSGLEKTINKKIKDGASANDREKAEELIKSAMRVAAEWQRIDDVHGSATFGEFVERIKAKDNLELIWNEVLRNR</sequence>
<evidence type="ECO:0000256" key="1">
    <source>
        <dbReference type="ARBA" id="ARBA00007657"/>
    </source>
</evidence>
<dbReference type="Proteomes" id="UP001165065">
    <property type="component" value="Unassembled WGS sequence"/>
</dbReference>
<dbReference type="InterPro" id="IPR011989">
    <property type="entry name" value="ARM-like"/>
</dbReference>
<comment type="similarity">
    <text evidence="1">Belongs to the CAND family.</text>
</comment>
<evidence type="ECO:0000313" key="6">
    <source>
        <dbReference type="EMBL" id="GMI46636.1"/>
    </source>
</evidence>
<evidence type="ECO:0000259" key="5">
    <source>
        <dbReference type="Pfam" id="PF08623"/>
    </source>
</evidence>
<dbReference type="InterPro" id="IPR016024">
    <property type="entry name" value="ARM-type_fold"/>
</dbReference>
<accession>A0A9W7GIV0</accession>
<feature type="domain" description="TATA-binding protein interacting (TIP20)" evidence="5">
    <location>
        <begin position="1109"/>
        <end position="1266"/>
    </location>
</feature>
<evidence type="ECO:0000256" key="4">
    <source>
        <dbReference type="SAM" id="MobiDB-lite"/>
    </source>
</evidence>
<keyword evidence="7" id="KW-1185">Reference proteome</keyword>
<name>A0A9W7GIV0_9STRA</name>
<dbReference type="PANTHER" id="PTHR12696">
    <property type="entry name" value="TIP120"/>
    <property type="match status" value="1"/>
</dbReference>
<keyword evidence="2" id="KW-0677">Repeat</keyword>
<evidence type="ECO:0000256" key="3">
    <source>
        <dbReference type="ARBA" id="ARBA00022786"/>
    </source>
</evidence>
<gene>
    <name evidence="6" type="ORF">TrCOL_g7604</name>
</gene>
<dbReference type="InterPro" id="IPR039852">
    <property type="entry name" value="CAND1/CAND2"/>
</dbReference>
<dbReference type="OrthoDB" id="6260732at2759"/>
<dbReference type="Gene3D" id="1.25.10.10">
    <property type="entry name" value="Leucine-rich Repeat Variant"/>
    <property type="match status" value="1"/>
</dbReference>
<comment type="caution">
    <text evidence="6">The sequence shown here is derived from an EMBL/GenBank/DDBJ whole genome shotgun (WGS) entry which is preliminary data.</text>
</comment>
<dbReference type="EMBL" id="BRYA01000308">
    <property type="protein sequence ID" value="GMI46636.1"/>
    <property type="molecule type" value="Genomic_DNA"/>
</dbReference>
<reference evidence="7" key="1">
    <citation type="journal article" date="2023" name="Commun. Biol.">
        <title>Genome analysis of Parmales, the sister group of diatoms, reveals the evolutionary specialization of diatoms from phago-mixotrophs to photoautotrophs.</title>
        <authorList>
            <person name="Ban H."/>
            <person name="Sato S."/>
            <person name="Yoshikawa S."/>
            <person name="Yamada K."/>
            <person name="Nakamura Y."/>
            <person name="Ichinomiya M."/>
            <person name="Sato N."/>
            <person name="Blanc-Mathieu R."/>
            <person name="Endo H."/>
            <person name="Kuwata A."/>
            <person name="Ogata H."/>
        </authorList>
    </citation>
    <scope>NUCLEOTIDE SEQUENCE [LARGE SCALE GENOMIC DNA]</scope>
</reference>
<organism evidence="6 7">
    <name type="scientific">Triparma columacea</name>
    <dbReference type="NCBI Taxonomy" id="722753"/>
    <lineage>
        <taxon>Eukaryota</taxon>
        <taxon>Sar</taxon>
        <taxon>Stramenopiles</taxon>
        <taxon>Ochrophyta</taxon>
        <taxon>Bolidophyceae</taxon>
        <taxon>Parmales</taxon>
        <taxon>Triparmaceae</taxon>
        <taxon>Triparma</taxon>
    </lineage>
</organism>
<feature type="compositionally biased region" description="Acidic residues" evidence="4">
    <location>
        <begin position="334"/>
        <end position="369"/>
    </location>
</feature>
<dbReference type="InterPro" id="IPR013932">
    <property type="entry name" value="TATA-bd_TIP120"/>
</dbReference>
<dbReference type="Pfam" id="PF08623">
    <property type="entry name" value="TIP120"/>
    <property type="match status" value="1"/>
</dbReference>
<dbReference type="Pfam" id="PF25782">
    <property type="entry name" value="TPR_CAND1"/>
    <property type="match status" value="1"/>
</dbReference>
<evidence type="ECO:0000313" key="7">
    <source>
        <dbReference type="Proteomes" id="UP001165065"/>
    </source>
</evidence>